<dbReference type="InterPro" id="IPR007133">
    <property type="entry name" value="RNA_pol_II-assoc_Paf1"/>
</dbReference>
<dbReference type="Pfam" id="PF03985">
    <property type="entry name" value="Paf1"/>
    <property type="match status" value="2"/>
</dbReference>
<name>A0ABQ7G1G8_DUNSA</name>
<keyword evidence="6" id="KW-1185">Reference proteome</keyword>
<protein>
    <submittedName>
        <fullName evidence="5">Paf1-domain-containing protein</fullName>
    </submittedName>
</protein>
<comment type="caution">
    <text evidence="5">The sequence shown here is derived from an EMBL/GenBank/DDBJ whole genome shotgun (WGS) entry which is preliminary data.</text>
</comment>
<dbReference type="Proteomes" id="UP000815325">
    <property type="component" value="Unassembled WGS sequence"/>
</dbReference>
<sequence>MAPGTTSSAPPPHHHHRSSQSHHKSSKHPPPVKDGRDHKGRSQAQPAQDKQKQQALDQRLRRETPFLATIRFKNDLPEIPGDPKLLVTQPPPEKLASYSLTTLERDTKRDLILPSDLGIPISLLDVERYQVPLNAAGERPALDPKDAALIAVAAIEETFAAAQAHPVHPTKPHLRALDVMEVLPDWDWWGNNYVLAQFDNDPAQEVAELAKLRDPDLKHKVAGQSILKGFRIDGSGEGKQQGRFMALVVPSQPVVEAVQGAADAAAAAAMQEEHGSMVHRDVDPALLQGDYTWSKEYVYQQLRTGEAAEEGRPGTKQSLSIRFKDGQALYCDIPSVLQLKKRDADAKARARSADFARPCKVVVRKRDATAAELDEADRRRKAILPGYDEYDMDEGEA</sequence>
<feature type="region of interest" description="Disordered" evidence="4">
    <location>
        <begin position="1"/>
        <end position="60"/>
    </location>
</feature>
<comment type="subcellular location">
    <subcellularLocation>
        <location evidence="1">Nucleus</location>
    </subcellularLocation>
</comment>
<comment type="similarity">
    <text evidence="2">Belongs to the PAF1 family.</text>
</comment>
<gene>
    <name evidence="5" type="ORF">DUNSADRAFT_17583</name>
</gene>
<evidence type="ECO:0000256" key="3">
    <source>
        <dbReference type="ARBA" id="ARBA00023242"/>
    </source>
</evidence>
<evidence type="ECO:0000256" key="1">
    <source>
        <dbReference type="ARBA" id="ARBA00004123"/>
    </source>
</evidence>
<dbReference type="EMBL" id="MU070301">
    <property type="protein sequence ID" value="KAF5828454.1"/>
    <property type="molecule type" value="Genomic_DNA"/>
</dbReference>
<dbReference type="PANTHER" id="PTHR23188:SF12">
    <property type="entry name" value="RNA POLYMERASE II-ASSOCIATED FACTOR 1 HOMOLOG"/>
    <property type="match status" value="1"/>
</dbReference>
<feature type="compositionally biased region" description="Low complexity" evidence="4">
    <location>
        <begin position="43"/>
        <end position="57"/>
    </location>
</feature>
<evidence type="ECO:0000256" key="2">
    <source>
        <dbReference type="ARBA" id="ARBA00007560"/>
    </source>
</evidence>
<organism evidence="5 6">
    <name type="scientific">Dunaliella salina</name>
    <name type="common">Green alga</name>
    <name type="synonym">Protococcus salinus</name>
    <dbReference type="NCBI Taxonomy" id="3046"/>
    <lineage>
        <taxon>Eukaryota</taxon>
        <taxon>Viridiplantae</taxon>
        <taxon>Chlorophyta</taxon>
        <taxon>core chlorophytes</taxon>
        <taxon>Chlorophyceae</taxon>
        <taxon>CS clade</taxon>
        <taxon>Chlamydomonadales</taxon>
        <taxon>Dunaliellaceae</taxon>
        <taxon>Dunaliella</taxon>
    </lineage>
</organism>
<evidence type="ECO:0000313" key="6">
    <source>
        <dbReference type="Proteomes" id="UP000815325"/>
    </source>
</evidence>
<proteinExistence type="inferred from homology"/>
<keyword evidence="3" id="KW-0539">Nucleus</keyword>
<reference evidence="5" key="1">
    <citation type="submission" date="2017-08" db="EMBL/GenBank/DDBJ databases">
        <authorList>
            <person name="Polle J.E."/>
            <person name="Barry K."/>
            <person name="Cushman J."/>
            <person name="Schmutz J."/>
            <person name="Tran D."/>
            <person name="Hathwaick L.T."/>
            <person name="Yim W.C."/>
            <person name="Jenkins J."/>
            <person name="Mckie-Krisberg Z.M."/>
            <person name="Prochnik S."/>
            <person name="Lindquist E."/>
            <person name="Dockter R.B."/>
            <person name="Adam C."/>
            <person name="Molina H."/>
            <person name="Bunkerborg J."/>
            <person name="Jin E."/>
            <person name="Buchheim M."/>
            <person name="Magnuson J."/>
        </authorList>
    </citation>
    <scope>NUCLEOTIDE SEQUENCE</scope>
    <source>
        <strain evidence="5">CCAP 19/18</strain>
    </source>
</reference>
<feature type="compositionally biased region" description="Basic residues" evidence="4">
    <location>
        <begin position="12"/>
        <end position="27"/>
    </location>
</feature>
<evidence type="ECO:0000313" key="5">
    <source>
        <dbReference type="EMBL" id="KAF5828454.1"/>
    </source>
</evidence>
<dbReference type="PANTHER" id="PTHR23188">
    <property type="entry name" value="RNA POLYMERASE II-ASSOCIATED FACTOR 1 HOMOLOG"/>
    <property type="match status" value="1"/>
</dbReference>
<evidence type="ECO:0000256" key="4">
    <source>
        <dbReference type="SAM" id="MobiDB-lite"/>
    </source>
</evidence>
<accession>A0ABQ7G1G8</accession>